<dbReference type="InterPro" id="IPR006179">
    <property type="entry name" value="5_nucleotidase/apyrase"/>
</dbReference>
<dbReference type="EC" id="3.1.3.5" evidence="3"/>
<keyword evidence="3" id="KW-0378">Hydrolase</keyword>
<dbReference type="Pfam" id="PF02872">
    <property type="entry name" value="5_nucleotid_C"/>
    <property type="match status" value="1"/>
</dbReference>
<dbReference type="RefSeq" id="WP_324278275.1">
    <property type="nucleotide sequence ID" value="NZ_CP141261.1"/>
</dbReference>
<proteinExistence type="predicted"/>
<feature type="region of interest" description="Disordered" evidence="1">
    <location>
        <begin position="122"/>
        <end position="153"/>
    </location>
</feature>
<gene>
    <name evidence="3" type="ORF">U6N30_12785</name>
</gene>
<accession>A0ABZ1BBE2</accession>
<dbReference type="PANTHER" id="PTHR11575:SF24">
    <property type="entry name" value="5'-NUCLEOTIDASE"/>
    <property type="match status" value="1"/>
</dbReference>
<keyword evidence="4" id="KW-1185">Reference proteome</keyword>
<dbReference type="Gene3D" id="3.90.780.10">
    <property type="entry name" value="5'-Nucleotidase, C-terminal domain"/>
    <property type="match status" value="1"/>
</dbReference>
<dbReference type="InterPro" id="IPR008334">
    <property type="entry name" value="5'-Nucleotdase_C"/>
</dbReference>
<dbReference type="EMBL" id="CP141261">
    <property type="protein sequence ID" value="WRL66964.1"/>
    <property type="molecule type" value="Genomic_DNA"/>
</dbReference>
<evidence type="ECO:0000256" key="1">
    <source>
        <dbReference type="SAM" id="MobiDB-lite"/>
    </source>
</evidence>
<name>A0ABZ1BBE2_9ACTN</name>
<reference evidence="3 4" key="1">
    <citation type="submission" date="2023-12" db="EMBL/GenBank/DDBJ databases">
        <title>Blastococcus brunescens sp. nov., an actonobacterium isolated from sandstone collected in sahara desert.</title>
        <authorList>
            <person name="Gtari M."/>
            <person name="Ghodhbane F."/>
        </authorList>
    </citation>
    <scope>NUCLEOTIDE SEQUENCE [LARGE SCALE GENOMIC DNA]</scope>
    <source>
        <strain evidence="3 4">BMG 8361</strain>
    </source>
</reference>
<feature type="compositionally biased region" description="Low complexity" evidence="1">
    <location>
        <begin position="125"/>
        <end position="141"/>
    </location>
</feature>
<feature type="domain" description="5'-Nucleotidase C-terminal" evidence="2">
    <location>
        <begin position="2"/>
        <end position="109"/>
    </location>
</feature>
<dbReference type="GO" id="GO:0008253">
    <property type="term" value="F:5'-nucleotidase activity"/>
    <property type="evidence" value="ECO:0007669"/>
    <property type="project" value="UniProtKB-EC"/>
</dbReference>
<protein>
    <submittedName>
        <fullName evidence="3">5'-nucleotidase</fullName>
        <ecNumber evidence="3">3.1.3.5</ecNumber>
    </submittedName>
</protein>
<evidence type="ECO:0000313" key="3">
    <source>
        <dbReference type="EMBL" id="WRL66964.1"/>
    </source>
</evidence>
<sequence length="153" mass="16160">MVADSYVYGTELSAGAPADLGLVNPGGLRADLSYAEGGEPGEITVAEANEVTPFANDLVVVTLTGEQLVQVLEQQWQPAGSSRPFLALGTSEELTWSYDPEAPVGERIIVDSIRIAGSRSTWARTTGWPPTASWPPAATTSPPSPRAPRRGRV</sequence>
<dbReference type="SUPFAM" id="SSF55816">
    <property type="entry name" value="5'-nucleotidase (syn. UDP-sugar hydrolase), C-terminal domain"/>
    <property type="match status" value="1"/>
</dbReference>
<dbReference type="PANTHER" id="PTHR11575">
    <property type="entry name" value="5'-NUCLEOTIDASE-RELATED"/>
    <property type="match status" value="1"/>
</dbReference>
<dbReference type="InterPro" id="IPR036907">
    <property type="entry name" value="5'-Nucleotdase_C_sf"/>
</dbReference>
<dbReference type="Proteomes" id="UP001324287">
    <property type="component" value="Chromosome"/>
</dbReference>
<organism evidence="3 4">
    <name type="scientific">Blastococcus brunescens</name>
    <dbReference type="NCBI Taxonomy" id="1564165"/>
    <lineage>
        <taxon>Bacteria</taxon>
        <taxon>Bacillati</taxon>
        <taxon>Actinomycetota</taxon>
        <taxon>Actinomycetes</taxon>
        <taxon>Geodermatophilales</taxon>
        <taxon>Geodermatophilaceae</taxon>
        <taxon>Blastococcus</taxon>
    </lineage>
</organism>
<evidence type="ECO:0000313" key="4">
    <source>
        <dbReference type="Proteomes" id="UP001324287"/>
    </source>
</evidence>
<evidence type="ECO:0000259" key="2">
    <source>
        <dbReference type="Pfam" id="PF02872"/>
    </source>
</evidence>